<comment type="similarity">
    <text evidence="2">Belongs to the 5'-nucleotidase family.</text>
</comment>
<reference evidence="6" key="1">
    <citation type="journal article" date="2021" name="G3 (Bethesda)">
        <title>Genome and transcriptome analysis of the beet armyworm Spodoptera exigua reveals targets for pest control. .</title>
        <authorList>
            <person name="Simon S."/>
            <person name="Breeschoten T."/>
            <person name="Jansen H.J."/>
            <person name="Dirks R.P."/>
            <person name="Schranz M.E."/>
            <person name="Ros V.I.D."/>
        </authorList>
    </citation>
    <scope>NUCLEOTIDE SEQUENCE</scope>
    <source>
        <strain evidence="6">TB_SE_WUR_2020</strain>
    </source>
</reference>
<dbReference type="PANTHER" id="PTHR11575:SF24">
    <property type="entry name" value="5'-NUCLEOTIDASE"/>
    <property type="match status" value="1"/>
</dbReference>
<comment type="caution">
    <text evidence="6">The sequence shown here is derived from an EMBL/GenBank/DDBJ whole genome shotgun (WGS) entry which is preliminary data.</text>
</comment>
<dbReference type="InterPro" id="IPR001969">
    <property type="entry name" value="Aspartic_peptidase_AS"/>
</dbReference>
<evidence type="ECO:0000313" key="7">
    <source>
        <dbReference type="Proteomes" id="UP000814243"/>
    </source>
</evidence>
<dbReference type="InterPro" id="IPR006179">
    <property type="entry name" value="5_nucleotidase/apyrase"/>
</dbReference>
<evidence type="ECO:0000256" key="4">
    <source>
        <dbReference type="ARBA" id="ARBA00022801"/>
    </source>
</evidence>
<dbReference type="Gene3D" id="3.90.780.10">
    <property type="entry name" value="5'-Nucleotidase, C-terminal domain"/>
    <property type="match status" value="1"/>
</dbReference>
<name>A0A922MH16_SPOEX</name>
<dbReference type="Proteomes" id="UP000814243">
    <property type="component" value="Unassembled WGS sequence"/>
</dbReference>
<dbReference type="CDD" id="cd00303">
    <property type="entry name" value="retropepsin_like"/>
    <property type="match status" value="1"/>
</dbReference>
<dbReference type="InterPro" id="IPR021109">
    <property type="entry name" value="Peptidase_aspartic_dom_sf"/>
</dbReference>
<feature type="domain" description="Peptidase A2" evidence="5">
    <location>
        <begin position="88"/>
        <end position="125"/>
    </location>
</feature>
<evidence type="ECO:0000256" key="1">
    <source>
        <dbReference type="ARBA" id="ARBA00000815"/>
    </source>
</evidence>
<dbReference type="GO" id="GO:0009166">
    <property type="term" value="P:nucleotide catabolic process"/>
    <property type="evidence" value="ECO:0007669"/>
    <property type="project" value="InterPro"/>
</dbReference>
<dbReference type="PROSITE" id="PS50175">
    <property type="entry name" value="ASP_PROT_RETROV"/>
    <property type="match status" value="1"/>
</dbReference>
<dbReference type="PANTHER" id="PTHR11575">
    <property type="entry name" value="5'-NUCLEOTIDASE-RELATED"/>
    <property type="match status" value="1"/>
</dbReference>
<dbReference type="GO" id="GO:0004190">
    <property type="term" value="F:aspartic-type endopeptidase activity"/>
    <property type="evidence" value="ECO:0007669"/>
    <property type="project" value="InterPro"/>
</dbReference>
<dbReference type="AlphaFoldDB" id="A0A922MH16"/>
<evidence type="ECO:0000256" key="2">
    <source>
        <dbReference type="ARBA" id="ARBA00006654"/>
    </source>
</evidence>
<dbReference type="PROSITE" id="PS00141">
    <property type="entry name" value="ASP_PROTEASE"/>
    <property type="match status" value="1"/>
</dbReference>
<organism evidence="6 7">
    <name type="scientific">Spodoptera exigua</name>
    <name type="common">Beet armyworm</name>
    <name type="synonym">Noctua fulgens</name>
    <dbReference type="NCBI Taxonomy" id="7107"/>
    <lineage>
        <taxon>Eukaryota</taxon>
        <taxon>Metazoa</taxon>
        <taxon>Ecdysozoa</taxon>
        <taxon>Arthropoda</taxon>
        <taxon>Hexapoda</taxon>
        <taxon>Insecta</taxon>
        <taxon>Pterygota</taxon>
        <taxon>Neoptera</taxon>
        <taxon>Endopterygota</taxon>
        <taxon>Lepidoptera</taxon>
        <taxon>Glossata</taxon>
        <taxon>Ditrysia</taxon>
        <taxon>Noctuoidea</taxon>
        <taxon>Noctuidae</taxon>
        <taxon>Amphipyrinae</taxon>
        <taxon>Spodoptera</taxon>
    </lineage>
</organism>
<dbReference type="GO" id="GO:0008253">
    <property type="term" value="F:5'-nucleotidase activity"/>
    <property type="evidence" value="ECO:0007669"/>
    <property type="project" value="UniProtKB-EC"/>
</dbReference>
<dbReference type="InterPro" id="IPR018061">
    <property type="entry name" value="Retropepsins"/>
</dbReference>
<proteinExistence type="inferred from homology"/>
<protein>
    <recommendedName>
        <fullName evidence="3">5'-nucleotidase</fullName>
        <ecNumber evidence="3">3.1.3.5</ecNumber>
    </recommendedName>
</protein>
<gene>
    <name evidence="6" type="ORF">HF086_012593</name>
</gene>
<dbReference type="EMBL" id="JACEFF010000506">
    <property type="protein sequence ID" value="KAH9636328.1"/>
    <property type="molecule type" value="Genomic_DNA"/>
</dbReference>
<dbReference type="Pfam" id="PF00077">
    <property type="entry name" value="RVP"/>
    <property type="match status" value="1"/>
</dbReference>
<dbReference type="SUPFAM" id="SSF55816">
    <property type="entry name" value="5'-nucleotidase (syn. UDP-sugar hydrolase), C-terminal domain"/>
    <property type="match status" value="1"/>
</dbReference>
<comment type="catalytic activity">
    <reaction evidence="1">
        <text>a ribonucleoside 5'-phosphate + H2O = a ribonucleoside + phosphate</text>
        <dbReference type="Rhea" id="RHEA:12484"/>
        <dbReference type="ChEBI" id="CHEBI:15377"/>
        <dbReference type="ChEBI" id="CHEBI:18254"/>
        <dbReference type="ChEBI" id="CHEBI:43474"/>
        <dbReference type="ChEBI" id="CHEBI:58043"/>
        <dbReference type="EC" id="3.1.3.5"/>
    </reaction>
</comment>
<keyword evidence="4" id="KW-0378">Hydrolase</keyword>
<dbReference type="InterPro" id="IPR036907">
    <property type="entry name" value="5'-Nucleotdase_C_sf"/>
</dbReference>
<dbReference type="Pfam" id="PF02872">
    <property type="entry name" value="5_nucleotid_C"/>
    <property type="match status" value="1"/>
</dbReference>
<dbReference type="EC" id="3.1.3.5" evidence="3"/>
<dbReference type="InterPro" id="IPR008334">
    <property type="entry name" value="5'-Nucleotdase_C"/>
</dbReference>
<sequence length="378" mass="42614">MFAADVTQDDGGASSDLLCNELQDYQHSKRAMFTTVNDEEDSAPSGHFSNDESKKAAFVYNDEILMSKSMLTKEKKPVVLLEIKNVQLKALVDTGSDVNIISADVYDAIGKPKCEKDELLLSGIGQSTVRSMGKCRLNLCVDKHCYPDVTFHVLCKDYIPYDVIIGQEFLNDVTVVLKRGCVRFYSKEWERLGCYVSEMKHADALSRHPCMIIAVNSLQNQIRLAQQNDDGLKAVCEVLKHGSFSVYWLDNGLLYKGERKQLVIPKSLEKEIIKQVHRLHASFDGARPQNSRLISAAVRCIECDIPRYEPLRADKYYKVVSQSFLGNGGDGFDMISENRKNVEVVGVDYEVLMNYIRQLAPIYAENEGRMQISNPCIV</sequence>
<evidence type="ECO:0000259" key="5">
    <source>
        <dbReference type="PROSITE" id="PS50175"/>
    </source>
</evidence>
<dbReference type="SUPFAM" id="SSF50630">
    <property type="entry name" value="Acid proteases"/>
    <property type="match status" value="1"/>
</dbReference>
<dbReference type="InterPro" id="IPR001995">
    <property type="entry name" value="Peptidase_A2_cat"/>
</dbReference>
<accession>A0A922MH16</accession>
<evidence type="ECO:0000313" key="6">
    <source>
        <dbReference type="EMBL" id="KAH9636328.1"/>
    </source>
</evidence>
<dbReference type="Gene3D" id="2.40.70.10">
    <property type="entry name" value="Acid Proteases"/>
    <property type="match status" value="1"/>
</dbReference>
<dbReference type="GO" id="GO:0006508">
    <property type="term" value="P:proteolysis"/>
    <property type="evidence" value="ECO:0007669"/>
    <property type="project" value="InterPro"/>
</dbReference>
<evidence type="ECO:0000256" key="3">
    <source>
        <dbReference type="ARBA" id="ARBA00012643"/>
    </source>
</evidence>